<evidence type="ECO:0000313" key="1">
    <source>
        <dbReference type="EMBL" id="PLT27489.1"/>
    </source>
</evidence>
<sequence length="491" mass="55560">MQLTAENKHVKPVILLVIDTLMDKPLVEAIQTGRAPALKFLMERGGYLPGIVVPFPTMSVNVDTTILTGTYCDRHRLPGLAWFNHKENRLVNYGTHYRELFKLGFGRAVTDLLYEMNQHHISPGVSTIHEDLEKNGMSSASINALVYRGNTPHYPNVSKIMKWVTGIQEGRPMFASRIFTYGSFIRINPSRRNQYFWKRLGFNDTSAVQQLTTLIKEKCLPFFSIVYLPDLDQRVHKKGRMDLKGIEKADKQLQKILNTYVSWEEAIEKTTWIVMGDNGQAWVNSNRKEALIDLTVLLKSFRIMKLRKGVQPGDQLVLAVNDRMAYVYSLQAAVPLEVIADTLMRDHRIDVIAWKKDGFVEVRRGGSDQEFRFKTHGSYRDIYGQSWTISGTSALLDLKDHEKTLNYGEYPDALARLHSSLNSQEGCFLVVSAKPGCEFMGEGSPAHIGGAGHGGLHKQDSLVPLIIAGTESKPDRLRMVDLKKWILSLLI</sequence>
<keyword evidence="2" id="KW-1185">Reference proteome</keyword>
<dbReference type="Pfam" id="PF01663">
    <property type="entry name" value="Phosphodiest"/>
    <property type="match status" value="1"/>
</dbReference>
<accession>A0A2N5LZE1</accession>
<dbReference type="EMBL" id="PGUY01000102">
    <property type="protein sequence ID" value="PLT27489.1"/>
    <property type="molecule type" value="Genomic_DNA"/>
</dbReference>
<name>A0A2N5LZE1_9BACI</name>
<dbReference type="InterPro" id="IPR017850">
    <property type="entry name" value="Alkaline_phosphatase_core_sf"/>
</dbReference>
<comment type="caution">
    <text evidence="1">The sequence shown here is derived from an EMBL/GenBank/DDBJ whole genome shotgun (WGS) entry which is preliminary data.</text>
</comment>
<gene>
    <name evidence="1" type="ORF">CUU66_23585</name>
</gene>
<organism evidence="1 2">
    <name type="scientific">Peribacillus deserti</name>
    <dbReference type="NCBI Taxonomy" id="673318"/>
    <lineage>
        <taxon>Bacteria</taxon>
        <taxon>Bacillati</taxon>
        <taxon>Bacillota</taxon>
        <taxon>Bacilli</taxon>
        <taxon>Bacillales</taxon>
        <taxon>Bacillaceae</taxon>
        <taxon>Peribacillus</taxon>
    </lineage>
</organism>
<dbReference type="InterPro" id="IPR002591">
    <property type="entry name" value="Phosphodiest/P_Trfase"/>
</dbReference>
<dbReference type="OrthoDB" id="2381338at2"/>
<reference evidence="1 2" key="1">
    <citation type="submission" date="2017-11" db="EMBL/GenBank/DDBJ databases">
        <title>Comparitive Functional Genomics of Dry Heat Resistant strains isolated from the Viking Spacecraft.</title>
        <authorList>
            <person name="Seuylemezian A."/>
            <person name="Cooper K."/>
            <person name="Vaishampayan P."/>
        </authorList>
    </citation>
    <scope>NUCLEOTIDE SEQUENCE [LARGE SCALE GENOMIC DNA]</scope>
    <source>
        <strain evidence="1 2">V1-29</strain>
    </source>
</reference>
<dbReference type="Gene3D" id="3.40.720.10">
    <property type="entry name" value="Alkaline Phosphatase, subunit A"/>
    <property type="match status" value="1"/>
</dbReference>
<proteinExistence type="predicted"/>
<dbReference type="AlphaFoldDB" id="A0A2N5LZE1"/>
<protein>
    <submittedName>
        <fullName evidence="1">Phosphodiesterase</fullName>
    </submittedName>
</protein>
<evidence type="ECO:0000313" key="2">
    <source>
        <dbReference type="Proteomes" id="UP000234748"/>
    </source>
</evidence>
<dbReference type="Proteomes" id="UP000234748">
    <property type="component" value="Unassembled WGS sequence"/>
</dbReference>
<dbReference type="SUPFAM" id="SSF53649">
    <property type="entry name" value="Alkaline phosphatase-like"/>
    <property type="match status" value="1"/>
</dbReference>